<dbReference type="PANTHER" id="PTHR47099:SF1">
    <property type="entry name" value="METHYLCOBAMIDE:COM METHYLTRANSFERASE MTBA"/>
    <property type="match status" value="1"/>
</dbReference>
<comment type="caution">
    <text evidence="2">The sequence shown here is derived from an EMBL/GenBank/DDBJ whole genome shotgun (WGS) entry which is preliminary data.</text>
</comment>
<evidence type="ECO:0000313" key="3">
    <source>
        <dbReference type="Proteomes" id="UP000291269"/>
    </source>
</evidence>
<dbReference type="SUPFAM" id="SSF51726">
    <property type="entry name" value="UROD/MetE-like"/>
    <property type="match status" value="1"/>
</dbReference>
<dbReference type="Proteomes" id="UP000291269">
    <property type="component" value="Unassembled WGS sequence"/>
</dbReference>
<dbReference type="PANTHER" id="PTHR47099">
    <property type="entry name" value="METHYLCOBAMIDE:COM METHYLTRANSFERASE MTBA"/>
    <property type="match status" value="1"/>
</dbReference>
<proteinExistence type="predicted"/>
<dbReference type="Pfam" id="PF01208">
    <property type="entry name" value="URO-D"/>
    <property type="match status" value="1"/>
</dbReference>
<dbReference type="EMBL" id="SDOZ01000002">
    <property type="protein sequence ID" value="RXZ61704.1"/>
    <property type="molecule type" value="Genomic_DNA"/>
</dbReference>
<dbReference type="GO" id="GO:0004853">
    <property type="term" value="F:uroporphyrinogen decarboxylase activity"/>
    <property type="evidence" value="ECO:0007669"/>
    <property type="project" value="InterPro"/>
</dbReference>
<sequence length="349" mass="39570">MTSKERVRRAISHRAPDRVPVGFEATPAVVNRLLREKNCRNFDGLAAYYQIDICDCHPDYIGGRTKVWKEGDIALAQSIYGGEVRLKDNGGETHSVMHRYPFSEQTTVKDILSFDWITPDDFDYESVKRKCGAHEDKALIFGHEGPFQIATFMMEMSDLFSKMMLEPETAKALFDRFVQFELEFYERILIAGDGQIDIMRPHDDYGTQQSLLFSPALFEEFFSENTKKLADLAHRYHCFYQQHSCGAVRALIPALIGCGADVLEPLQKVDGLDPESLQQEFGGKIAFHGGIDTQSLLPFGSPEEVRAECRRYVRALGANGGYILMASQALERDVPTENIDALFDMRNRE</sequence>
<feature type="domain" description="Uroporphyrinogen decarboxylase (URO-D)" evidence="1">
    <location>
        <begin position="80"/>
        <end position="347"/>
    </location>
</feature>
<dbReference type="GO" id="GO:0006779">
    <property type="term" value="P:porphyrin-containing compound biosynthetic process"/>
    <property type="evidence" value="ECO:0007669"/>
    <property type="project" value="InterPro"/>
</dbReference>
<gene>
    <name evidence="2" type="ORF">ESZ91_04755</name>
</gene>
<dbReference type="AlphaFoldDB" id="A0A4Q2KAQ1"/>
<dbReference type="OrthoDB" id="9815759at2"/>
<keyword evidence="3" id="KW-1185">Reference proteome</keyword>
<dbReference type="Gene3D" id="3.20.20.210">
    <property type="match status" value="1"/>
</dbReference>
<protein>
    <recommendedName>
        <fullName evidence="1">Uroporphyrinogen decarboxylase (URO-D) domain-containing protein</fullName>
    </recommendedName>
</protein>
<name>A0A4Q2KAQ1_9FIRM</name>
<evidence type="ECO:0000313" key="2">
    <source>
        <dbReference type="EMBL" id="RXZ61704.1"/>
    </source>
</evidence>
<dbReference type="InterPro" id="IPR000257">
    <property type="entry name" value="Uroporphyrinogen_deCOase"/>
</dbReference>
<dbReference type="InterPro" id="IPR038071">
    <property type="entry name" value="UROD/MetE-like_sf"/>
</dbReference>
<accession>A0A4Q2KAQ1</accession>
<dbReference type="InterPro" id="IPR052024">
    <property type="entry name" value="Methanogen_methyltrans"/>
</dbReference>
<dbReference type="RefSeq" id="WP_129224629.1">
    <property type="nucleotide sequence ID" value="NZ_SDOZ01000002.1"/>
</dbReference>
<evidence type="ECO:0000259" key="1">
    <source>
        <dbReference type="Pfam" id="PF01208"/>
    </source>
</evidence>
<organism evidence="2 3">
    <name type="scientific">Candidatus Borkfalkia ceftriaxoniphila</name>
    <dbReference type="NCBI Taxonomy" id="2508949"/>
    <lineage>
        <taxon>Bacteria</taxon>
        <taxon>Bacillati</taxon>
        <taxon>Bacillota</taxon>
        <taxon>Clostridia</taxon>
        <taxon>Christensenellales</taxon>
        <taxon>Christensenellaceae</taxon>
        <taxon>Candidatus Borkfalkia</taxon>
    </lineage>
</organism>
<reference evidence="2 3" key="1">
    <citation type="journal article" date="2019" name="Gut">
        <title>Antibiotics-induced monodominance of a novel gut bacterial order.</title>
        <authorList>
            <person name="Hildebrand F."/>
            <person name="Moitinho-Silva L."/>
            <person name="Blasche S."/>
            <person name="Jahn M.T."/>
            <person name="Gossmann T.I."/>
            <person name="Heuerta-Cepas J."/>
            <person name="Hercog R."/>
            <person name="Luetge M."/>
            <person name="Bahram M."/>
            <person name="Pryszlak A."/>
            <person name="Alves R.J."/>
            <person name="Waszak S.M."/>
            <person name="Zhu A."/>
            <person name="Ye L."/>
            <person name="Costea P.I."/>
            <person name="Aalvink S."/>
            <person name="Belzer C."/>
            <person name="Forslund S.K."/>
            <person name="Sunagawa S."/>
            <person name="Hentschel U."/>
            <person name="Merten C."/>
            <person name="Patil K.R."/>
            <person name="Benes V."/>
            <person name="Bork P."/>
        </authorList>
    </citation>
    <scope>NUCLEOTIDE SEQUENCE [LARGE SCALE GENOMIC DNA]</scope>
    <source>
        <strain evidence="2 3">HDS1380</strain>
    </source>
</reference>